<dbReference type="RefSeq" id="WP_257742957.1">
    <property type="nucleotide sequence ID" value="NZ_CP096115.1"/>
</dbReference>
<evidence type="ECO:0000256" key="1">
    <source>
        <dbReference type="ARBA" id="ARBA00010824"/>
    </source>
</evidence>
<evidence type="ECO:0000313" key="4">
    <source>
        <dbReference type="Proteomes" id="UP001060368"/>
    </source>
</evidence>
<name>A0A9E7PMA3_9EURY</name>
<protein>
    <recommendedName>
        <fullName evidence="2">UPF0179 protein L6E24_01410</fullName>
    </recommendedName>
</protein>
<dbReference type="PANTHER" id="PTHR40699">
    <property type="entry name" value="UPF0179 PROTEIN MJ1627"/>
    <property type="match status" value="1"/>
</dbReference>
<evidence type="ECO:0000256" key="2">
    <source>
        <dbReference type="HAMAP-Rule" id="MF_00498"/>
    </source>
</evidence>
<reference evidence="3" key="1">
    <citation type="submission" date="2022-04" db="EMBL/GenBank/DDBJ databases">
        <title>Complete genome of Methanoplanus endosymbiosus DSM 3599.</title>
        <authorList>
            <person name="Chen S.-C."/>
            <person name="You Y.-T."/>
            <person name="Zhou Y.-Z."/>
            <person name="Lai M.-C."/>
        </authorList>
    </citation>
    <scope>NUCLEOTIDE SEQUENCE</scope>
    <source>
        <strain evidence="3">DSM 3599</strain>
    </source>
</reference>
<comment type="similarity">
    <text evidence="1 2">Belongs to the UPF0179 family.</text>
</comment>
<dbReference type="PANTHER" id="PTHR40699:SF1">
    <property type="entry name" value="UPF0179 PROTEIN MJ1627"/>
    <property type="match status" value="1"/>
</dbReference>
<dbReference type="Pfam" id="PF03684">
    <property type="entry name" value="UPF0179"/>
    <property type="match status" value="1"/>
</dbReference>
<dbReference type="EMBL" id="CP096115">
    <property type="protein sequence ID" value="UUX92813.1"/>
    <property type="molecule type" value="Genomic_DNA"/>
</dbReference>
<gene>
    <name evidence="3" type="ORF">L6E24_01410</name>
</gene>
<organism evidence="3 4">
    <name type="scientific">Methanoplanus endosymbiosus</name>
    <dbReference type="NCBI Taxonomy" id="33865"/>
    <lineage>
        <taxon>Archaea</taxon>
        <taxon>Methanobacteriati</taxon>
        <taxon>Methanobacteriota</taxon>
        <taxon>Stenosarchaea group</taxon>
        <taxon>Methanomicrobia</taxon>
        <taxon>Methanomicrobiales</taxon>
        <taxon>Methanomicrobiaceae</taxon>
        <taxon>Methanoplanus</taxon>
    </lineage>
</organism>
<evidence type="ECO:0000313" key="3">
    <source>
        <dbReference type="EMBL" id="UUX92813.1"/>
    </source>
</evidence>
<dbReference type="GeneID" id="74306311"/>
<dbReference type="InterPro" id="IPR005369">
    <property type="entry name" value="UPF0179"/>
</dbReference>
<dbReference type="Proteomes" id="UP001060368">
    <property type="component" value="Chromosome"/>
</dbReference>
<accession>A0A9E7PMA3</accession>
<dbReference type="AlphaFoldDB" id="A0A9E7PMA3"/>
<dbReference type="HAMAP" id="MF_00498">
    <property type="entry name" value="UPF0179"/>
    <property type="match status" value="1"/>
</dbReference>
<keyword evidence="4" id="KW-1185">Reference proteome</keyword>
<sequence>MSENAVIITLIGKNLTEMGLEFIYKGELETCEGCRMFKVCNNLVPKRRYRIVGIRGNTVHSCNIHNSGVCAVEVIEPPVIALIESKRAIPKSEIIFNQTCPNLTCELYDLCFPEGVIEGERYLVSGVFEENDQPCAMSRKLRKVELTPL</sequence>
<dbReference type="KEGG" id="mend:L6E24_01410"/>
<proteinExistence type="inferred from homology"/>